<sequence>LQHGLEATSSDWVKNLPEKSLGFMLADQGYDVWMGNFRGNVYSKGHVKLDATQSNFWQFT</sequence>
<organism evidence="1">
    <name type="scientific">Anisakis simplex</name>
    <name type="common">Herring worm</name>
    <dbReference type="NCBI Taxonomy" id="6269"/>
    <lineage>
        <taxon>Eukaryota</taxon>
        <taxon>Metazoa</taxon>
        <taxon>Ecdysozoa</taxon>
        <taxon>Nematoda</taxon>
        <taxon>Chromadorea</taxon>
        <taxon>Rhabditida</taxon>
        <taxon>Spirurina</taxon>
        <taxon>Ascaridomorpha</taxon>
        <taxon>Ascaridoidea</taxon>
        <taxon>Anisakidae</taxon>
        <taxon>Anisakis</taxon>
        <taxon>Anisakis simplex complex</taxon>
    </lineage>
</organism>
<dbReference type="WBParaSite" id="ASIM_0000626801-mRNA-1">
    <property type="protein sequence ID" value="ASIM_0000626801-mRNA-1"/>
    <property type="gene ID" value="ASIM_0000626801"/>
</dbReference>
<dbReference type="PANTHER" id="PTHR11005">
    <property type="entry name" value="LYSOSOMAL ACID LIPASE-RELATED"/>
    <property type="match status" value="1"/>
</dbReference>
<proteinExistence type="predicted"/>
<dbReference type="SUPFAM" id="SSF53474">
    <property type="entry name" value="alpha/beta-Hydrolases"/>
    <property type="match status" value="1"/>
</dbReference>
<accession>A0A0M3JF68</accession>
<reference evidence="1" key="1">
    <citation type="submission" date="2017-02" db="UniProtKB">
        <authorList>
            <consortium name="WormBaseParasite"/>
        </authorList>
    </citation>
    <scope>IDENTIFICATION</scope>
</reference>
<evidence type="ECO:0000313" key="1">
    <source>
        <dbReference type="WBParaSite" id="ASIM_0000626801-mRNA-1"/>
    </source>
</evidence>
<dbReference type="AlphaFoldDB" id="A0A0M3JF68"/>
<protein>
    <submittedName>
        <fullName evidence="1">Lipase (inferred by orthology to a D. melanogaster protein)</fullName>
    </submittedName>
</protein>
<dbReference type="InterPro" id="IPR029058">
    <property type="entry name" value="AB_hydrolase_fold"/>
</dbReference>
<name>A0A0M3JF68_ANISI</name>
<dbReference type="Gene3D" id="3.40.50.1820">
    <property type="entry name" value="alpha/beta hydrolase"/>
    <property type="match status" value="1"/>
</dbReference>